<keyword evidence="2" id="KW-1185">Reference proteome</keyword>
<accession>A0A9X2FAZ3</accession>
<comment type="caution">
    <text evidence="1">The sequence shown here is derived from an EMBL/GenBank/DDBJ whole genome shotgun (WGS) entry which is preliminary data.</text>
</comment>
<reference evidence="1" key="1">
    <citation type="submission" date="2022-06" db="EMBL/GenBank/DDBJ databases">
        <title>Aeoliella straminimaris, a novel planctomycete from sediments.</title>
        <authorList>
            <person name="Vitorino I.R."/>
            <person name="Lage O.M."/>
        </authorList>
    </citation>
    <scope>NUCLEOTIDE SEQUENCE</scope>
    <source>
        <strain evidence="1">ICT_H6.2</strain>
    </source>
</reference>
<evidence type="ECO:0000313" key="2">
    <source>
        <dbReference type="Proteomes" id="UP001155241"/>
    </source>
</evidence>
<name>A0A9X2FAZ3_9BACT</name>
<dbReference type="EMBL" id="JAMXLR010000051">
    <property type="protein sequence ID" value="MCO6045204.1"/>
    <property type="molecule type" value="Genomic_DNA"/>
</dbReference>
<evidence type="ECO:0000313" key="1">
    <source>
        <dbReference type="EMBL" id="MCO6045204.1"/>
    </source>
</evidence>
<sequence>MSLDPKNYRTWDRLDLHPVFGPDRSNIASWSYDPSQYSSLTGYGVFLPEWYVHVDPAPPVHVQIATAKRDLENLASACREIEKAFADIRYELVVLDDFTTYVWVRHARFEIELYPGLFGEETVLKMFVERPRLKEEEFDFVSVSSVIQTLSDLLSNT</sequence>
<organism evidence="1 2">
    <name type="scientific">Aeoliella straminimaris</name>
    <dbReference type="NCBI Taxonomy" id="2954799"/>
    <lineage>
        <taxon>Bacteria</taxon>
        <taxon>Pseudomonadati</taxon>
        <taxon>Planctomycetota</taxon>
        <taxon>Planctomycetia</taxon>
        <taxon>Pirellulales</taxon>
        <taxon>Lacipirellulaceae</taxon>
        <taxon>Aeoliella</taxon>
    </lineage>
</organism>
<proteinExistence type="predicted"/>
<dbReference type="RefSeq" id="WP_252853314.1">
    <property type="nucleotide sequence ID" value="NZ_JAMXLR010000051.1"/>
</dbReference>
<dbReference type="AlphaFoldDB" id="A0A9X2FAZ3"/>
<protein>
    <submittedName>
        <fullName evidence="1">Uncharacterized protein</fullName>
    </submittedName>
</protein>
<gene>
    <name evidence="1" type="ORF">NG895_14930</name>
</gene>
<dbReference type="Proteomes" id="UP001155241">
    <property type="component" value="Unassembled WGS sequence"/>
</dbReference>